<gene>
    <name evidence="1" type="ORF">UFOPK3605_01428</name>
    <name evidence="2" type="ORF">UFOPK3897_01653</name>
    <name evidence="3" type="ORF">UFOPK4121_01210</name>
</gene>
<dbReference type="EMBL" id="CAFBMM010000100">
    <property type="protein sequence ID" value="CAB4916258.1"/>
    <property type="molecule type" value="Genomic_DNA"/>
</dbReference>
<evidence type="ECO:0000313" key="1">
    <source>
        <dbReference type="EMBL" id="CAB4916258.1"/>
    </source>
</evidence>
<dbReference type="EMBL" id="CAFBOF010000068">
    <property type="protein sequence ID" value="CAB4989589.1"/>
    <property type="molecule type" value="Genomic_DNA"/>
</dbReference>
<organism evidence="3">
    <name type="scientific">freshwater metagenome</name>
    <dbReference type="NCBI Taxonomy" id="449393"/>
    <lineage>
        <taxon>unclassified sequences</taxon>
        <taxon>metagenomes</taxon>
        <taxon>ecological metagenomes</taxon>
    </lineage>
</organism>
<dbReference type="AlphaFoldDB" id="A0A6J7RKL3"/>
<protein>
    <submittedName>
        <fullName evidence="3">Unannotated protein</fullName>
    </submittedName>
</protein>
<evidence type="ECO:0000313" key="3">
    <source>
        <dbReference type="EMBL" id="CAB5029357.1"/>
    </source>
</evidence>
<sequence>MPVEDRLNSGLYLEMTDMDTATYATTRVPEVKLLTGVERASWWTNAQRDRTDLPRVLPEFTLLGVYEVGDDFDAPSQTPLGITSYHFRRTSRPGQGSLSGQPTIGLSLVLISPRTAKDAGALRDWGDFIHLRHIAQVGVPGYTMVTPYESADKSDPRFLHFYEMDTDDPEKAFKSMTPLVEERIGKPGTEKFDQWANHKSLRIMYVNTFRRVGND</sequence>
<proteinExistence type="predicted"/>
<accession>A0A6J7RKL3</accession>
<dbReference type="EMBL" id="CAFBPQ010000043">
    <property type="protein sequence ID" value="CAB5029357.1"/>
    <property type="molecule type" value="Genomic_DNA"/>
</dbReference>
<name>A0A6J7RKL3_9ZZZZ</name>
<evidence type="ECO:0000313" key="2">
    <source>
        <dbReference type="EMBL" id="CAB4989589.1"/>
    </source>
</evidence>
<reference evidence="3" key="1">
    <citation type="submission" date="2020-05" db="EMBL/GenBank/DDBJ databases">
        <authorList>
            <person name="Chiriac C."/>
            <person name="Salcher M."/>
            <person name="Ghai R."/>
            <person name="Kavagutti S V."/>
        </authorList>
    </citation>
    <scope>NUCLEOTIDE SEQUENCE</scope>
</reference>